<dbReference type="PANTHER" id="PTHR42856:SF1">
    <property type="entry name" value="ACYL-COENZYME A THIOESTERASE PAAI"/>
    <property type="match status" value="1"/>
</dbReference>
<dbReference type="PANTHER" id="PTHR42856">
    <property type="entry name" value="ACYL-COENZYME A THIOESTERASE PAAI"/>
    <property type="match status" value="1"/>
</dbReference>
<dbReference type="InterPro" id="IPR029069">
    <property type="entry name" value="HotDog_dom_sf"/>
</dbReference>
<evidence type="ECO:0000256" key="1">
    <source>
        <dbReference type="ARBA" id="ARBA00022801"/>
    </source>
</evidence>
<evidence type="ECO:0000313" key="4">
    <source>
        <dbReference type="Proteomes" id="UP000818323"/>
    </source>
</evidence>
<dbReference type="InterPro" id="IPR006683">
    <property type="entry name" value="Thioestr_dom"/>
</dbReference>
<dbReference type="InterPro" id="IPR011973">
    <property type="entry name" value="PaaD"/>
</dbReference>
<dbReference type="InterPro" id="IPR003736">
    <property type="entry name" value="PAAI_dom"/>
</dbReference>
<dbReference type="RefSeq" id="WP_161722734.1">
    <property type="nucleotide sequence ID" value="NZ_JAAAXI010000005.1"/>
</dbReference>
<evidence type="ECO:0000259" key="2">
    <source>
        <dbReference type="Pfam" id="PF03061"/>
    </source>
</evidence>
<keyword evidence="1" id="KW-0378">Hydrolase</keyword>
<keyword evidence="4" id="KW-1185">Reference proteome</keyword>
<dbReference type="SUPFAM" id="SSF54637">
    <property type="entry name" value="Thioesterase/thiol ester dehydrase-isomerase"/>
    <property type="match status" value="1"/>
</dbReference>
<feature type="domain" description="Thioesterase" evidence="2">
    <location>
        <begin position="59"/>
        <end position="133"/>
    </location>
</feature>
<organism evidence="3 4">
    <name type="scientific">Microvirga arsenatis</name>
    <dbReference type="NCBI Taxonomy" id="2692265"/>
    <lineage>
        <taxon>Bacteria</taxon>
        <taxon>Pseudomonadati</taxon>
        <taxon>Pseudomonadota</taxon>
        <taxon>Alphaproteobacteria</taxon>
        <taxon>Hyphomicrobiales</taxon>
        <taxon>Methylobacteriaceae</taxon>
        <taxon>Microvirga</taxon>
    </lineage>
</organism>
<gene>
    <name evidence="3" type="primary">paaI</name>
    <name evidence="3" type="ORF">GR303_13330</name>
</gene>
<dbReference type="NCBIfam" id="TIGR02286">
    <property type="entry name" value="PaaD"/>
    <property type="match status" value="1"/>
</dbReference>
<proteinExistence type="predicted"/>
<dbReference type="EMBL" id="JAAAXJ010000006">
    <property type="protein sequence ID" value="NBJ25336.1"/>
    <property type="molecule type" value="Genomic_DNA"/>
</dbReference>
<dbReference type="Proteomes" id="UP000818323">
    <property type="component" value="Unassembled WGS sequence"/>
</dbReference>
<protein>
    <submittedName>
        <fullName evidence="3">Hydroxyphenylacetyl-CoA thioesterase PaaI</fullName>
    </submittedName>
</protein>
<dbReference type="NCBIfam" id="TIGR00369">
    <property type="entry name" value="unchar_dom_1"/>
    <property type="match status" value="1"/>
</dbReference>
<dbReference type="Gene3D" id="3.10.129.10">
    <property type="entry name" value="Hotdog Thioesterase"/>
    <property type="match status" value="1"/>
</dbReference>
<comment type="caution">
    <text evidence="3">The sequence shown here is derived from an EMBL/GenBank/DDBJ whole genome shotgun (WGS) entry which is preliminary data.</text>
</comment>
<name>A0ABW9YY90_9HYPH</name>
<dbReference type="InterPro" id="IPR052723">
    <property type="entry name" value="Acyl-CoA_thioesterase_PaaI"/>
</dbReference>
<dbReference type="Pfam" id="PF03061">
    <property type="entry name" value="4HBT"/>
    <property type="match status" value="1"/>
</dbReference>
<dbReference type="CDD" id="cd03443">
    <property type="entry name" value="PaaI_thioesterase"/>
    <property type="match status" value="1"/>
</dbReference>
<accession>A0ABW9YY90</accession>
<evidence type="ECO:0000313" key="3">
    <source>
        <dbReference type="EMBL" id="NBJ25336.1"/>
    </source>
</evidence>
<reference evidence="3 4" key="1">
    <citation type="submission" date="2020-01" db="EMBL/GenBank/DDBJ databases">
        <title>Microvirga sp. nov., an arsenate reduction bacterium isolated from Tibet hotspring sediments.</title>
        <authorList>
            <person name="Yuan C.-G."/>
        </authorList>
    </citation>
    <scope>NUCLEOTIDE SEQUENCE [LARGE SCALE GENOMIC DNA]</scope>
    <source>
        <strain evidence="3 4">SYSU G3D203</strain>
    </source>
</reference>
<sequence length="159" mass="17037">MDAQAPRSDTPPGEVAEACARAMWADDQASQGLGMVVERVAPGEAVLSMTIRPEMTNGHGICHGGFIFTLADSAFAFACNTYNQRTVAQHCAVTFLQPGRRGDTLTAHAVERNRSGRSGIYDVTVRDGRGEVVAEFRGHSRTIAGTLLAPETETSEKNE</sequence>